<proteinExistence type="predicted"/>
<dbReference type="InterPro" id="IPR006568">
    <property type="entry name" value="PSP_pro-rich"/>
</dbReference>
<dbReference type="RefSeq" id="XP_015594050.1">
    <property type="nucleotide sequence ID" value="XM_015738564.2"/>
</dbReference>
<feature type="domain" description="PSP proline-rich" evidence="7">
    <location>
        <begin position="263"/>
        <end position="315"/>
    </location>
</feature>
<keyword evidence="2" id="KW-0479">Metal-binding</keyword>
<evidence type="ECO:0000256" key="1">
    <source>
        <dbReference type="ARBA" id="ARBA00004123"/>
    </source>
</evidence>
<feature type="region of interest" description="Disordered" evidence="6">
    <location>
        <begin position="436"/>
        <end position="490"/>
    </location>
</feature>
<gene>
    <name evidence="9" type="primary">LOC107267191</name>
</gene>
<evidence type="ECO:0000256" key="5">
    <source>
        <dbReference type="ARBA" id="ARBA00023242"/>
    </source>
</evidence>
<reference evidence="9" key="1">
    <citation type="submission" date="2025-08" db="UniProtKB">
        <authorList>
            <consortium name="RefSeq"/>
        </authorList>
    </citation>
    <scope>IDENTIFICATION</scope>
</reference>
<dbReference type="GO" id="GO:0008270">
    <property type="term" value="F:zinc ion binding"/>
    <property type="evidence" value="ECO:0007669"/>
    <property type="project" value="UniProtKB-KW"/>
</dbReference>
<keyword evidence="5" id="KW-0539">Nucleus</keyword>
<feature type="region of interest" description="Disordered" evidence="6">
    <location>
        <begin position="505"/>
        <end position="534"/>
    </location>
</feature>
<dbReference type="Proteomes" id="UP000694920">
    <property type="component" value="Unplaced"/>
</dbReference>
<sequence length="627" mass="69780">MINVNYEIQSTNPAYMESIETINVPDREVIVLDDSQESVADSEHNNVSSFDIITLDDTALSADTYKDSINSDENINVESRNISLQDSKLPDDGQPLFKVIFRDENVARKHRKQVRTFLESLISTEPNKNEDSDRDLVLEIWGKEIDSNKSDDDVCIKSDKVEDSSGNTLFTVDTNPKQKNNYAIPTYGKKYKQLLEKSGTEDKSESKDACTPKLNCFNCSGDHNLRDCTKPRDYNNINKNRKEHNAKMGPRYSRYHLDDDQRFGHLIPGQISNNLRKALGLKDNDLPKHIYRMRILGYPPGWLEEARLQHSGITLFNSDGTVEADPNEDEGEIIAEGDKDQFDVKKIYDYPGFNVPPPPGTREQEYKHGAPRMQPQHSKEAMLLMLSGRKADEGYKRKKMKTAETKSIDAIVVPSEMDIDEGEAINGLVESIPSNGHFIPPLPRDIPVRPPPPPGVSEDSNSQSQGSHSPDSINESTTPSSRANSPSLSDLESAKKLLLEELDDSSSHSNLESPAGISNNALITSTPTTPGVKMSVSSCVVTPQTSRTHSARKTLNDSCGSVKSVELGTPLIHSTSPYNKLPSSEKFSKDICDVLHFETLPDSTGKYEQMSGLIQKVRTTLAKIQQE</sequence>
<feature type="compositionally biased region" description="Polar residues" evidence="6">
    <location>
        <begin position="516"/>
        <end position="534"/>
    </location>
</feature>
<evidence type="ECO:0000256" key="4">
    <source>
        <dbReference type="ARBA" id="ARBA00022833"/>
    </source>
</evidence>
<evidence type="ECO:0000313" key="9">
    <source>
        <dbReference type="RefSeq" id="XP_015594050.1"/>
    </source>
</evidence>
<comment type="subcellular location">
    <subcellularLocation>
        <location evidence="1">Nucleus</location>
    </subcellularLocation>
</comment>
<evidence type="ECO:0000259" key="7">
    <source>
        <dbReference type="SMART" id="SM00581"/>
    </source>
</evidence>
<evidence type="ECO:0000256" key="3">
    <source>
        <dbReference type="ARBA" id="ARBA00022771"/>
    </source>
</evidence>
<keyword evidence="3" id="KW-0863">Zinc-finger</keyword>
<dbReference type="AlphaFoldDB" id="A0AAJ7FIX9"/>
<dbReference type="GO" id="GO:0003723">
    <property type="term" value="F:RNA binding"/>
    <property type="evidence" value="ECO:0007669"/>
    <property type="project" value="TreeGrafter"/>
</dbReference>
<dbReference type="GO" id="GO:0071013">
    <property type="term" value="C:catalytic step 2 spliceosome"/>
    <property type="evidence" value="ECO:0007669"/>
    <property type="project" value="TreeGrafter"/>
</dbReference>
<protein>
    <submittedName>
        <fullName evidence="9">Zinc finger CCHC domain-containing protein 8 homolog isoform X1</fullName>
    </submittedName>
</protein>
<feature type="compositionally biased region" description="Polar residues" evidence="6">
    <location>
        <begin position="458"/>
        <end position="486"/>
    </location>
</feature>
<keyword evidence="8" id="KW-1185">Reference proteome</keyword>
<dbReference type="KEGG" id="ccin:107267191"/>
<dbReference type="Pfam" id="PF04046">
    <property type="entry name" value="PSP"/>
    <property type="match status" value="1"/>
</dbReference>
<keyword evidence="4" id="KW-0862">Zinc</keyword>
<dbReference type="InterPro" id="IPR052115">
    <property type="entry name" value="NEXT_complex_subunit_ZCCHC8"/>
</dbReference>
<evidence type="ECO:0000256" key="6">
    <source>
        <dbReference type="SAM" id="MobiDB-lite"/>
    </source>
</evidence>
<dbReference type="SMART" id="SM00581">
    <property type="entry name" value="PSP"/>
    <property type="match status" value="1"/>
</dbReference>
<dbReference type="PANTHER" id="PTHR13316:SF0">
    <property type="entry name" value="ZINC FINGER CCHC DOMAIN-CONTAINING PROTEIN 8"/>
    <property type="match status" value="1"/>
</dbReference>
<name>A0AAJ7FIX9_CEPCN</name>
<accession>A0AAJ7FIX9</accession>
<dbReference type="PANTHER" id="PTHR13316">
    <property type="entry name" value="ZINC FINGER, CCHC DOMAIN CONTAINING 8"/>
    <property type="match status" value="1"/>
</dbReference>
<dbReference type="GeneID" id="107267191"/>
<organism evidence="8 9">
    <name type="scientific">Cephus cinctus</name>
    <name type="common">Wheat stem sawfly</name>
    <dbReference type="NCBI Taxonomy" id="211228"/>
    <lineage>
        <taxon>Eukaryota</taxon>
        <taxon>Metazoa</taxon>
        <taxon>Ecdysozoa</taxon>
        <taxon>Arthropoda</taxon>
        <taxon>Hexapoda</taxon>
        <taxon>Insecta</taxon>
        <taxon>Pterygota</taxon>
        <taxon>Neoptera</taxon>
        <taxon>Endopterygota</taxon>
        <taxon>Hymenoptera</taxon>
        <taxon>Cephoidea</taxon>
        <taxon>Cephidae</taxon>
        <taxon>Cephus</taxon>
    </lineage>
</organism>
<evidence type="ECO:0000313" key="8">
    <source>
        <dbReference type="Proteomes" id="UP000694920"/>
    </source>
</evidence>
<feature type="compositionally biased region" description="Pro residues" evidence="6">
    <location>
        <begin position="440"/>
        <end position="455"/>
    </location>
</feature>
<evidence type="ECO:0000256" key="2">
    <source>
        <dbReference type="ARBA" id="ARBA00022723"/>
    </source>
</evidence>